<comment type="caution">
    <text evidence="10">The sequence shown here is derived from an EMBL/GenBank/DDBJ whole genome shotgun (WGS) entry which is preliminary data.</text>
</comment>
<dbReference type="RefSeq" id="WP_330974899.1">
    <property type="nucleotide sequence ID" value="NZ_JAZGLY010000004.1"/>
</dbReference>
<gene>
    <name evidence="10" type="ORF">V2H41_09420</name>
</gene>
<dbReference type="PROSITE" id="PS52016">
    <property type="entry name" value="TONB_DEPENDENT_REC_3"/>
    <property type="match status" value="1"/>
</dbReference>
<name>A0ABU7RHK2_9BACT</name>
<dbReference type="InterPro" id="IPR023996">
    <property type="entry name" value="TonB-dep_OMP_SusC/RagA"/>
</dbReference>
<keyword evidence="4 7" id="KW-0812">Transmembrane</keyword>
<evidence type="ECO:0000256" key="4">
    <source>
        <dbReference type="ARBA" id="ARBA00022692"/>
    </source>
</evidence>
<dbReference type="InterPro" id="IPR039426">
    <property type="entry name" value="TonB-dep_rcpt-like"/>
</dbReference>
<dbReference type="NCBIfam" id="TIGR04057">
    <property type="entry name" value="SusC_RagA_signa"/>
    <property type="match status" value="1"/>
</dbReference>
<keyword evidence="3 7" id="KW-1134">Transmembrane beta strand</keyword>
<dbReference type="Gene3D" id="2.170.130.10">
    <property type="entry name" value="TonB-dependent receptor, plug domain"/>
    <property type="match status" value="1"/>
</dbReference>
<dbReference type="InterPro" id="IPR023997">
    <property type="entry name" value="TonB-dep_OMP_SusC/RagA_CS"/>
</dbReference>
<dbReference type="Pfam" id="PF13715">
    <property type="entry name" value="CarbopepD_reg_2"/>
    <property type="match status" value="1"/>
</dbReference>
<proteinExistence type="inferred from homology"/>
<comment type="similarity">
    <text evidence="7">Belongs to the TonB-dependent receptor family.</text>
</comment>
<evidence type="ECO:0000256" key="2">
    <source>
        <dbReference type="ARBA" id="ARBA00022448"/>
    </source>
</evidence>
<dbReference type="SUPFAM" id="SSF49464">
    <property type="entry name" value="Carboxypeptidase regulatory domain-like"/>
    <property type="match status" value="1"/>
</dbReference>
<evidence type="ECO:0000256" key="3">
    <source>
        <dbReference type="ARBA" id="ARBA00022452"/>
    </source>
</evidence>
<reference evidence="10 11" key="1">
    <citation type="submission" date="2024-01" db="EMBL/GenBank/DDBJ databases">
        <title>Niabella digestum sp. nov., isolated from waste digestion system.</title>
        <authorList>
            <person name="Zhang L."/>
        </authorList>
    </citation>
    <scope>NUCLEOTIDE SEQUENCE [LARGE SCALE GENOMIC DNA]</scope>
    <source>
        <strain evidence="10 11">A18</strain>
    </source>
</reference>
<dbReference type="InterPro" id="IPR037066">
    <property type="entry name" value="Plug_dom_sf"/>
</dbReference>
<sequence>MKNILTAPLFLFLLFFPVLAFSQTRQITGTVVNQQEAPIPGATVQQVGTNNVVAADENGQFSITVSGSSVVLQVSAVDYTTTTVTVGSRSLLKVVLVESAKTQMDEVFVVAYGTAKRSTFTGSAVNVTAEKIKDYPLTSFENALNGKVPGLQVTQSSGQAGTAPVIRIRGIGSMNASNSPLFVVDGVPVVSGAVGQMGDYIYTSNNNALSSINPDDIESVTVLKDAAAASLYGSRAANGVVIITTKKGKSGKPTISFKTSHGFSPSWATDNYEAADVQAQVNMLYQVFFDYNITGGRDEAYATNDALSRLNSRFNKHGYYFETAGPGRYQNVMIKGMTDGLENREGKYFDWEKALFRTGYYTTNDLSVSGGNDKTTYYSSLSFTQDKSRIRVNEFQRIGGRLNVSQKIGRLLELSSNIGISKDDVSGYNDTRNTTANYFMQTRNLLWPLYWPTDYKSELPFTDRFGSLAQNNLFYDNEWDNTSGKLNVSVVEALSVYILPGLTGKTIFSYNNSNVREHIYYSAVHYNGVNTNGSVNEMSTTYNKMVSSTTLNYNKSFNEHHLDVLAGYEAEKNVTDYMRSSGTNLPSSTLPTVVTAGQTTANAYSWGYNMQSVLSRAEYNYAERYFLSASFRRDGSSRFGPANRWANFWSVGAAWNIAKESFLSNNKIINDLRLRGSYGINGTVPSANYGWRTLTSFTDRYMELPGGSIVSIGDENLTWETNYNTDIALEFGLLNHRLTGSIEFFNRNSKDLLQDVPISMVTGFGSTLRNIGEINNRGWEFALGADIVRNADWRWNVGLNATTLKSKVVKLYKQPGADKGQDIIWNDPTGGDARAQFIYREGESTLAFYGYEWAGVDPENGRNVWYVNDPNNPTAGDFVFNGRGATYSYSKANRIIIGSGIPDLFGGITSDLEWKGLSLNLNFIYKLGGKLYDGAYKDVADDGYYWERIRSEIYYKNMWTHDNKSGTMPMLSGSDLTDPMQYSTRQLHDATFLRLKNLTLAYRLPKQWINKISANNLRVFFNATNLLTFSKYKIADPEVNNYATRGWETPFTKTYTFGLEVSF</sequence>
<keyword evidence="11" id="KW-1185">Reference proteome</keyword>
<organism evidence="10 11">
    <name type="scientific">Niabella digestorum</name>
    <dbReference type="NCBI Taxonomy" id="3117701"/>
    <lineage>
        <taxon>Bacteria</taxon>
        <taxon>Pseudomonadati</taxon>
        <taxon>Bacteroidota</taxon>
        <taxon>Chitinophagia</taxon>
        <taxon>Chitinophagales</taxon>
        <taxon>Chitinophagaceae</taxon>
        <taxon>Niabella</taxon>
    </lineage>
</organism>
<dbReference type="InterPro" id="IPR036942">
    <property type="entry name" value="Beta-barrel_TonB_sf"/>
</dbReference>
<feature type="chain" id="PRO_5045648427" evidence="8">
    <location>
        <begin position="21"/>
        <end position="1063"/>
    </location>
</feature>
<protein>
    <submittedName>
        <fullName evidence="10">TonB-dependent receptor</fullName>
    </submittedName>
</protein>
<comment type="subcellular location">
    <subcellularLocation>
        <location evidence="1 7">Cell outer membrane</location>
        <topology evidence="1 7">Multi-pass membrane protein</topology>
    </subcellularLocation>
</comment>
<keyword evidence="10" id="KW-0675">Receptor</keyword>
<evidence type="ECO:0000256" key="7">
    <source>
        <dbReference type="PROSITE-ProRule" id="PRU01360"/>
    </source>
</evidence>
<evidence type="ECO:0000256" key="1">
    <source>
        <dbReference type="ARBA" id="ARBA00004571"/>
    </source>
</evidence>
<dbReference type="InterPro" id="IPR008969">
    <property type="entry name" value="CarboxyPept-like_regulatory"/>
</dbReference>
<dbReference type="SUPFAM" id="SSF56935">
    <property type="entry name" value="Porins"/>
    <property type="match status" value="1"/>
</dbReference>
<keyword evidence="6 7" id="KW-0998">Cell outer membrane</keyword>
<dbReference type="Gene3D" id="2.40.170.20">
    <property type="entry name" value="TonB-dependent receptor, beta-barrel domain"/>
    <property type="match status" value="1"/>
</dbReference>
<feature type="signal peptide" evidence="8">
    <location>
        <begin position="1"/>
        <end position="20"/>
    </location>
</feature>
<dbReference type="InterPro" id="IPR012910">
    <property type="entry name" value="Plug_dom"/>
</dbReference>
<dbReference type="EMBL" id="JAZGLY010000004">
    <property type="protein sequence ID" value="MEE6187493.1"/>
    <property type="molecule type" value="Genomic_DNA"/>
</dbReference>
<keyword evidence="5 7" id="KW-0472">Membrane</keyword>
<evidence type="ECO:0000259" key="9">
    <source>
        <dbReference type="Pfam" id="PF07715"/>
    </source>
</evidence>
<dbReference type="Pfam" id="PF07715">
    <property type="entry name" value="Plug"/>
    <property type="match status" value="1"/>
</dbReference>
<dbReference type="Proteomes" id="UP001357452">
    <property type="component" value="Unassembled WGS sequence"/>
</dbReference>
<evidence type="ECO:0000313" key="10">
    <source>
        <dbReference type="EMBL" id="MEE6187493.1"/>
    </source>
</evidence>
<dbReference type="NCBIfam" id="TIGR04056">
    <property type="entry name" value="OMP_RagA_SusC"/>
    <property type="match status" value="1"/>
</dbReference>
<evidence type="ECO:0000256" key="5">
    <source>
        <dbReference type="ARBA" id="ARBA00023136"/>
    </source>
</evidence>
<feature type="domain" description="TonB-dependent receptor plug" evidence="9">
    <location>
        <begin position="121"/>
        <end position="240"/>
    </location>
</feature>
<evidence type="ECO:0000256" key="6">
    <source>
        <dbReference type="ARBA" id="ARBA00023237"/>
    </source>
</evidence>
<dbReference type="Gene3D" id="2.60.40.1120">
    <property type="entry name" value="Carboxypeptidase-like, regulatory domain"/>
    <property type="match status" value="1"/>
</dbReference>
<keyword evidence="2 7" id="KW-0813">Transport</keyword>
<evidence type="ECO:0000313" key="11">
    <source>
        <dbReference type="Proteomes" id="UP001357452"/>
    </source>
</evidence>
<keyword evidence="8" id="KW-0732">Signal</keyword>
<accession>A0ABU7RHK2</accession>
<evidence type="ECO:0000256" key="8">
    <source>
        <dbReference type="SAM" id="SignalP"/>
    </source>
</evidence>